<dbReference type="InterPro" id="IPR050661">
    <property type="entry name" value="BglG_antiterminators"/>
</dbReference>
<gene>
    <name evidence="3" type="ORF">RWE15_09600</name>
</gene>
<reference evidence="3 4" key="1">
    <citation type="submission" date="2023-10" db="EMBL/GenBank/DDBJ databases">
        <title>Virgibacillus halophilus 5B73C genome.</title>
        <authorList>
            <person name="Miliotis G."/>
            <person name="Sengupta P."/>
            <person name="Hameed A."/>
            <person name="Chuvochina M."/>
            <person name="Mcdonagh F."/>
            <person name="Simpson A.C."/>
            <person name="Singh N.K."/>
            <person name="Rekha P.D."/>
            <person name="Raman K."/>
            <person name="Hugenholtz P."/>
            <person name="Venkateswaran K."/>
        </authorList>
    </citation>
    <scope>NUCLEOTIDE SEQUENCE [LARGE SCALE GENOMIC DNA]</scope>
    <source>
        <strain evidence="3 4">5B73C</strain>
    </source>
</reference>
<accession>A0ABU5C5Q5</accession>
<keyword evidence="1" id="KW-0677">Repeat</keyword>
<sequence>MWSIFIKKEMQVGRIARQLISDELNILLPREEEANIAVHFIMAETNIDNVQELEKTEGIIDNVANIIEKELNFKINKESTQYTRFLVHLEYLFKRISQQDKARKSKSKMYAITKSEYPAVNNAVLLLEEYLHSEYRQHLNEDELLYLLLHINRLFNAEN</sequence>
<dbReference type="Pfam" id="PF00874">
    <property type="entry name" value="PRD"/>
    <property type="match status" value="1"/>
</dbReference>
<dbReference type="SUPFAM" id="SSF63520">
    <property type="entry name" value="PTS-regulatory domain, PRD"/>
    <property type="match status" value="1"/>
</dbReference>
<keyword evidence="4" id="KW-1185">Reference proteome</keyword>
<dbReference type="PANTHER" id="PTHR30185:SF15">
    <property type="entry name" value="CRYPTIC BETA-GLUCOSIDE BGL OPERON ANTITERMINATOR"/>
    <property type="match status" value="1"/>
</dbReference>
<protein>
    <submittedName>
        <fullName evidence="3">PRD domain-containing protein</fullName>
    </submittedName>
</protein>
<dbReference type="PANTHER" id="PTHR30185">
    <property type="entry name" value="CRYPTIC BETA-GLUCOSIDE BGL OPERON ANTITERMINATOR"/>
    <property type="match status" value="1"/>
</dbReference>
<evidence type="ECO:0000259" key="2">
    <source>
        <dbReference type="PROSITE" id="PS51372"/>
    </source>
</evidence>
<comment type="caution">
    <text evidence="3">The sequence shown here is derived from an EMBL/GenBank/DDBJ whole genome shotgun (WGS) entry which is preliminary data.</text>
</comment>
<dbReference type="PROSITE" id="PS51372">
    <property type="entry name" value="PRD_2"/>
    <property type="match status" value="1"/>
</dbReference>
<dbReference type="Gene3D" id="1.10.1790.10">
    <property type="entry name" value="PRD domain"/>
    <property type="match status" value="1"/>
</dbReference>
<evidence type="ECO:0000313" key="4">
    <source>
        <dbReference type="Proteomes" id="UP001281447"/>
    </source>
</evidence>
<feature type="domain" description="PRD" evidence="2">
    <location>
        <begin position="51"/>
        <end position="159"/>
    </location>
</feature>
<dbReference type="InterPro" id="IPR011608">
    <property type="entry name" value="PRD"/>
</dbReference>
<dbReference type="Proteomes" id="UP001281447">
    <property type="component" value="Unassembled WGS sequence"/>
</dbReference>
<proteinExistence type="predicted"/>
<name>A0ABU5C5Q5_9BACI</name>
<evidence type="ECO:0000313" key="3">
    <source>
        <dbReference type="EMBL" id="MDY0394658.1"/>
    </source>
</evidence>
<organism evidence="3 4">
    <name type="scientific">Tigheibacillus halophilus</name>
    <dbReference type="NCBI Taxonomy" id="361280"/>
    <lineage>
        <taxon>Bacteria</taxon>
        <taxon>Bacillati</taxon>
        <taxon>Bacillota</taxon>
        <taxon>Bacilli</taxon>
        <taxon>Bacillales</taxon>
        <taxon>Bacillaceae</taxon>
        <taxon>Tigheibacillus</taxon>
    </lineage>
</organism>
<evidence type="ECO:0000256" key="1">
    <source>
        <dbReference type="ARBA" id="ARBA00022737"/>
    </source>
</evidence>
<dbReference type="InterPro" id="IPR036634">
    <property type="entry name" value="PRD_sf"/>
</dbReference>
<dbReference type="EMBL" id="JAWDIP010000003">
    <property type="protein sequence ID" value="MDY0394658.1"/>
    <property type="molecule type" value="Genomic_DNA"/>
</dbReference>